<keyword evidence="2" id="KW-1133">Transmembrane helix</keyword>
<dbReference type="InterPro" id="IPR037185">
    <property type="entry name" value="EmrE-like"/>
</dbReference>
<feature type="region of interest" description="Disordered" evidence="1">
    <location>
        <begin position="140"/>
        <end position="163"/>
    </location>
</feature>
<dbReference type="Proteomes" id="UP000271974">
    <property type="component" value="Unassembled WGS sequence"/>
</dbReference>
<keyword evidence="4" id="KW-1185">Reference proteome</keyword>
<reference evidence="3 4" key="1">
    <citation type="submission" date="2019-01" db="EMBL/GenBank/DDBJ databases">
        <title>A draft genome assembly of the solar-powered sea slug Elysia chlorotica.</title>
        <authorList>
            <person name="Cai H."/>
            <person name="Li Q."/>
            <person name="Fang X."/>
            <person name="Li J."/>
            <person name="Curtis N.E."/>
            <person name="Altenburger A."/>
            <person name="Shibata T."/>
            <person name="Feng M."/>
            <person name="Maeda T."/>
            <person name="Schwartz J.A."/>
            <person name="Shigenobu S."/>
            <person name="Lundholm N."/>
            <person name="Nishiyama T."/>
            <person name="Yang H."/>
            <person name="Hasebe M."/>
            <person name="Li S."/>
            <person name="Pierce S.K."/>
            <person name="Wang J."/>
        </authorList>
    </citation>
    <scope>NUCLEOTIDE SEQUENCE [LARGE SCALE GENOMIC DNA]</scope>
    <source>
        <strain evidence="3">EC2010</strain>
        <tissue evidence="3">Whole organism of an adult</tissue>
    </source>
</reference>
<dbReference type="AlphaFoldDB" id="A0A3S1BM34"/>
<sequence length="163" mass="17526">MILRGPLCASQAGCCAALASLSAKIATSYDAASAITTKLIAIISILVNLDFLPYVEKGTVCARLLGIAGIFLFNTLMWVLFTKSMHLCSSTLEASAFNIASNFIFTAVIGKVLFEEHLSLQWCLGSTLMVLGLAILHQGGSQSDNDLKSKRSQHEKDVKLKKT</sequence>
<feature type="transmembrane region" description="Helical" evidence="2">
    <location>
        <begin position="94"/>
        <end position="114"/>
    </location>
</feature>
<accession>A0A3S1BM34</accession>
<dbReference type="InterPro" id="IPR039632">
    <property type="entry name" value="TMEM42"/>
</dbReference>
<evidence type="ECO:0000313" key="4">
    <source>
        <dbReference type="Proteomes" id="UP000271974"/>
    </source>
</evidence>
<keyword evidence="2" id="KW-0812">Transmembrane</keyword>
<proteinExistence type="predicted"/>
<dbReference type="PANTHER" id="PTHR31965">
    <property type="entry name" value="TRANSMEMBRANE PROTEIN 42"/>
    <property type="match status" value="1"/>
</dbReference>
<dbReference type="EMBL" id="RQTK01000126">
    <property type="protein sequence ID" value="RUS86852.1"/>
    <property type="molecule type" value="Genomic_DNA"/>
</dbReference>
<protein>
    <recommendedName>
        <fullName evidence="5">EamA domain-containing protein</fullName>
    </recommendedName>
</protein>
<evidence type="ECO:0000256" key="2">
    <source>
        <dbReference type="SAM" id="Phobius"/>
    </source>
</evidence>
<keyword evidence="2" id="KW-0472">Membrane</keyword>
<evidence type="ECO:0008006" key="5">
    <source>
        <dbReference type="Google" id="ProtNLM"/>
    </source>
</evidence>
<feature type="transmembrane region" description="Helical" evidence="2">
    <location>
        <begin position="33"/>
        <end position="52"/>
    </location>
</feature>
<dbReference type="OrthoDB" id="5854584at2759"/>
<evidence type="ECO:0000313" key="3">
    <source>
        <dbReference type="EMBL" id="RUS86852.1"/>
    </source>
</evidence>
<feature type="compositionally biased region" description="Basic and acidic residues" evidence="1">
    <location>
        <begin position="145"/>
        <end position="163"/>
    </location>
</feature>
<comment type="caution">
    <text evidence="3">The sequence shown here is derived from an EMBL/GenBank/DDBJ whole genome shotgun (WGS) entry which is preliminary data.</text>
</comment>
<evidence type="ECO:0000256" key="1">
    <source>
        <dbReference type="SAM" id="MobiDB-lite"/>
    </source>
</evidence>
<gene>
    <name evidence="3" type="ORF">EGW08_005389</name>
</gene>
<organism evidence="3 4">
    <name type="scientific">Elysia chlorotica</name>
    <name type="common">Eastern emerald elysia</name>
    <name type="synonym">Sea slug</name>
    <dbReference type="NCBI Taxonomy" id="188477"/>
    <lineage>
        <taxon>Eukaryota</taxon>
        <taxon>Metazoa</taxon>
        <taxon>Spiralia</taxon>
        <taxon>Lophotrochozoa</taxon>
        <taxon>Mollusca</taxon>
        <taxon>Gastropoda</taxon>
        <taxon>Heterobranchia</taxon>
        <taxon>Euthyneura</taxon>
        <taxon>Panpulmonata</taxon>
        <taxon>Sacoglossa</taxon>
        <taxon>Placobranchoidea</taxon>
        <taxon>Plakobranchidae</taxon>
        <taxon>Elysia</taxon>
    </lineage>
</organism>
<dbReference type="PANTHER" id="PTHR31965:SF1">
    <property type="entry name" value="TRANSMEMBRANE PROTEIN 42"/>
    <property type="match status" value="1"/>
</dbReference>
<dbReference type="SUPFAM" id="SSF103481">
    <property type="entry name" value="Multidrug resistance efflux transporter EmrE"/>
    <property type="match status" value="1"/>
</dbReference>
<feature type="transmembrane region" description="Helical" evidence="2">
    <location>
        <begin position="64"/>
        <end position="82"/>
    </location>
</feature>
<name>A0A3S1BM34_ELYCH</name>